<dbReference type="GO" id="GO:0005634">
    <property type="term" value="C:nucleus"/>
    <property type="evidence" value="ECO:0007669"/>
    <property type="project" value="TreeGrafter"/>
</dbReference>
<evidence type="ECO:0000256" key="2">
    <source>
        <dbReference type="ARBA" id="ARBA00022857"/>
    </source>
</evidence>
<evidence type="ECO:0000256" key="1">
    <source>
        <dbReference type="ARBA" id="ARBA00006328"/>
    </source>
</evidence>
<dbReference type="RefSeq" id="XP_001212861.1">
    <property type="nucleotide sequence ID" value="XM_001212861.1"/>
</dbReference>
<dbReference type="Pfam" id="PF05368">
    <property type="entry name" value="NmrA"/>
    <property type="match status" value="1"/>
</dbReference>
<proteinExistence type="inferred from homology"/>
<protein>
    <recommendedName>
        <fullName evidence="3">NmrA-like domain-containing protein</fullName>
    </recommendedName>
</protein>
<name>Q0CRK1_ASPTN</name>
<gene>
    <name evidence="4" type="ORF">ATEG_03683</name>
</gene>
<dbReference type="Proteomes" id="UP000007963">
    <property type="component" value="Unassembled WGS sequence"/>
</dbReference>
<dbReference type="InterPro" id="IPR051164">
    <property type="entry name" value="NmrA-like_oxidored"/>
</dbReference>
<evidence type="ECO:0000259" key="3">
    <source>
        <dbReference type="Pfam" id="PF05368"/>
    </source>
</evidence>
<reference evidence="5" key="1">
    <citation type="submission" date="2005-09" db="EMBL/GenBank/DDBJ databases">
        <title>Annotation of the Aspergillus terreus NIH2624 genome.</title>
        <authorList>
            <person name="Birren B.W."/>
            <person name="Lander E.S."/>
            <person name="Galagan J.E."/>
            <person name="Nusbaum C."/>
            <person name="Devon K."/>
            <person name="Henn M."/>
            <person name="Ma L.-J."/>
            <person name="Jaffe D.B."/>
            <person name="Butler J."/>
            <person name="Alvarez P."/>
            <person name="Gnerre S."/>
            <person name="Grabherr M."/>
            <person name="Kleber M."/>
            <person name="Mauceli E.W."/>
            <person name="Brockman W."/>
            <person name="Rounsley S."/>
            <person name="Young S.K."/>
            <person name="LaButti K."/>
            <person name="Pushparaj V."/>
            <person name="DeCaprio D."/>
            <person name="Crawford M."/>
            <person name="Koehrsen M."/>
            <person name="Engels R."/>
            <person name="Montgomery P."/>
            <person name="Pearson M."/>
            <person name="Howarth C."/>
            <person name="Larson L."/>
            <person name="Luoma S."/>
            <person name="White J."/>
            <person name="Alvarado L."/>
            <person name="Kodira C.D."/>
            <person name="Zeng Q."/>
            <person name="Oleary S."/>
            <person name="Yandava C."/>
            <person name="Denning D.W."/>
            <person name="Nierman W.C."/>
            <person name="Milne T."/>
            <person name="Madden K."/>
        </authorList>
    </citation>
    <scope>NUCLEOTIDE SEQUENCE [LARGE SCALE GENOMIC DNA]</scope>
    <source>
        <strain evidence="5">NIH 2624 / FGSC A1156</strain>
    </source>
</reference>
<organism evidence="4 5">
    <name type="scientific">Aspergillus terreus (strain NIH 2624 / FGSC A1156)</name>
    <dbReference type="NCBI Taxonomy" id="341663"/>
    <lineage>
        <taxon>Eukaryota</taxon>
        <taxon>Fungi</taxon>
        <taxon>Dikarya</taxon>
        <taxon>Ascomycota</taxon>
        <taxon>Pezizomycotina</taxon>
        <taxon>Eurotiomycetes</taxon>
        <taxon>Eurotiomycetidae</taxon>
        <taxon>Eurotiales</taxon>
        <taxon>Aspergillaceae</taxon>
        <taxon>Aspergillus</taxon>
        <taxon>Aspergillus subgen. Circumdati</taxon>
    </lineage>
</organism>
<dbReference type="Gene3D" id="3.40.50.720">
    <property type="entry name" value="NAD(P)-binding Rossmann-like Domain"/>
    <property type="match status" value="1"/>
</dbReference>
<keyword evidence="2" id="KW-0521">NADP</keyword>
<dbReference type="eggNOG" id="KOG4169">
    <property type="taxonomic scope" value="Eukaryota"/>
</dbReference>
<dbReference type="InterPro" id="IPR008030">
    <property type="entry name" value="NmrA-like"/>
</dbReference>
<dbReference type="HOGENOM" id="CLU_007383_8_6_1"/>
<dbReference type="PANTHER" id="PTHR42748">
    <property type="entry name" value="NITROGEN METABOLITE REPRESSION PROTEIN NMRA FAMILY MEMBER"/>
    <property type="match status" value="1"/>
</dbReference>
<evidence type="ECO:0000313" key="5">
    <source>
        <dbReference type="Proteomes" id="UP000007963"/>
    </source>
</evidence>
<dbReference type="GeneID" id="4318685"/>
<dbReference type="OrthoDB" id="3358371at2759"/>
<dbReference type="STRING" id="341663.Q0CRK1"/>
<dbReference type="AlphaFoldDB" id="Q0CRK1"/>
<feature type="domain" description="NmrA-like" evidence="3">
    <location>
        <begin position="4"/>
        <end position="249"/>
    </location>
</feature>
<dbReference type="SUPFAM" id="SSF51735">
    <property type="entry name" value="NAD(P)-binding Rossmann-fold domains"/>
    <property type="match status" value="1"/>
</dbReference>
<accession>Q0CRK1</accession>
<dbReference type="Gene3D" id="3.90.25.10">
    <property type="entry name" value="UDP-galactose 4-epimerase, domain 1"/>
    <property type="match status" value="1"/>
</dbReference>
<dbReference type="EMBL" id="CH476598">
    <property type="protein sequence ID" value="EAU35485.1"/>
    <property type="molecule type" value="Genomic_DNA"/>
</dbReference>
<dbReference type="InterPro" id="IPR036291">
    <property type="entry name" value="NAD(P)-bd_dom_sf"/>
</dbReference>
<dbReference type="OMA" id="PVPHFDY"/>
<dbReference type="PANTHER" id="PTHR42748:SF28">
    <property type="entry name" value="NMRA-LIKE DOMAIN-CONTAINING PROTEIN"/>
    <property type="match status" value="1"/>
</dbReference>
<comment type="similarity">
    <text evidence="1">Belongs to the NmrA-type oxidoreductase family.</text>
</comment>
<sequence length="332" mass="36716">MAPSKLIVVLGATGGQGNSVVEAFLKERDYIIRGVTRQPQSEKAQALSKKGVEVVEADNDVEASLMKAFEGASAIFAMTDFFEPFAKHGPHKAIDIEQKQGENIARAASKTAGLQHFLWSTLPDGNTLTKGEFVVPHFEAKNRINRFIQNDKALLAKTTFLWFGFYAENLFYPVFTPIYVKSAQKFIQLSPADPSTPIWSVGDHRTNIGIFARAIVKNPPKGGGTFVRCFAEYHSSLHDYLAVWGRASGLSPSAGSTMVVKVSLHEYSQLWPGWGEEMGSMMAMWSTLQERSWAGLDGDHVLDIDNILSADDRKSVIKTEAAFRALDWKKVL</sequence>
<evidence type="ECO:0000313" key="4">
    <source>
        <dbReference type="EMBL" id="EAU35485.1"/>
    </source>
</evidence>
<dbReference type="VEuPathDB" id="FungiDB:ATEG_03683"/>